<evidence type="ECO:0000256" key="4">
    <source>
        <dbReference type="ARBA" id="ARBA00022563"/>
    </source>
</evidence>
<dbReference type="SUPFAM" id="SSF53597">
    <property type="entry name" value="Dihydrofolate reductase-like"/>
    <property type="match status" value="1"/>
</dbReference>
<dbReference type="Proteomes" id="UP001652626">
    <property type="component" value="Chromosome 28"/>
</dbReference>
<dbReference type="GO" id="GO:0005739">
    <property type="term" value="C:mitochondrion"/>
    <property type="evidence" value="ECO:0007669"/>
    <property type="project" value="TreeGrafter"/>
</dbReference>
<dbReference type="PROSITE" id="PS51330">
    <property type="entry name" value="DHFR_2"/>
    <property type="match status" value="1"/>
</dbReference>
<dbReference type="GO" id="GO:0050661">
    <property type="term" value="F:NADP binding"/>
    <property type="evidence" value="ECO:0007669"/>
    <property type="project" value="InterPro"/>
</dbReference>
<dbReference type="CTD" id="1719"/>
<protein>
    <recommendedName>
        <fullName evidence="3">dihydrofolate reductase</fullName>
        <ecNumber evidence="3">1.5.1.3</ecNumber>
    </recommendedName>
</protein>
<organism evidence="11 12">
    <name type="scientific">Vanessa tameamea</name>
    <name type="common">Kamehameha butterfly</name>
    <dbReference type="NCBI Taxonomy" id="334116"/>
    <lineage>
        <taxon>Eukaryota</taxon>
        <taxon>Metazoa</taxon>
        <taxon>Ecdysozoa</taxon>
        <taxon>Arthropoda</taxon>
        <taxon>Hexapoda</taxon>
        <taxon>Insecta</taxon>
        <taxon>Pterygota</taxon>
        <taxon>Neoptera</taxon>
        <taxon>Endopterygota</taxon>
        <taxon>Lepidoptera</taxon>
        <taxon>Glossata</taxon>
        <taxon>Ditrysia</taxon>
        <taxon>Papilionoidea</taxon>
        <taxon>Nymphalidae</taxon>
        <taxon>Nymphalinae</taxon>
        <taxon>Vanessa</taxon>
    </lineage>
</organism>
<keyword evidence="4" id="KW-0554">One-carbon metabolism</keyword>
<dbReference type="AlphaFoldDB" id="A0A8B8I0R7"/>
<accession>A0A8B8I0R7</accession>
<name>A0A8B8I0R7_VANTA</name>
<dbReference type="FunFam" id="3.40.430.10:FF:000002">
    <property type="entry name" value="Dihydrofolate reductase"/>
    <property type="match status" value="1"/>
</dbReference>
<dbReference type="InterPro" id="IPR012259">
    <property type="entry name" value="DHFR"/>
</dbReference>
<evidence type="ECO:0000256" key="6">
    <source>
        <dbReference type="ARBA" id="ARBA00023002"/>
    </source>
</evidence>
<dbReference type="OMA" id="RDNQLPW"/>
<comment type="pathway">
    <text evidence="1">Cofactor biosynthesis; tetrahydrofolate biosynthesis; 5,6,7,8-tetrahydrofolate from 7,8-dihydrofolate: step 1/1.</text>
</comment>
<dbReference type="GO" id="GO:0046452">
    <property type="term" value="P:dihydrofolate metabolic process"/>
    <property type="evidence" value="ECO:0007669"/>
    <property type="project" value="TreeGrafter"/>
</dbReference>
<gene>
    <name evidence="12" type="primary">LOC113396733</name>
</gene>
<evidence type="ECO:0000256" key="1">
    <source>
        <dbReference type="ARBA" id="ARBA00004903"/>
    </source>
</evidence>
<comment type="function">
    <text evidence="7">Key enzyme in folate metabolism. Catalyzes an essential reaction for de novo glycine and purine synthesis, and for DNA precursor synthesis.</text>
</comment>
<dbReference type="GO" id="GO:0046655">
    <property type="term" value="P:folic acid metabolic process"/>
    <property type="evidence" value="ECO:0007669"/>
    <property type="project" value="TreeGrafter"/>
</dbReference>
<dbReference type="InterPro" id="IPR017925">
    <property type="entry name" value="DHFR_CS"/>
</dbReference>
<evidence type="ECO:0000256" key="9">
    <source>
        <dbReference type="RuleBase" id="RU004474"/>
    </source>
</evidence>
<evidence type="ECO:0000313" key="11">
    <source>
        <dbReference type="Proteomes" id="UP001652626"/>
    </source>
</evidence>
<evidence type="ECO:0000313" key="12">
    <source>
        <dbReference type="RefSeq" id="XP_026490570.1"/>
    </source>
</evidence>
<dbReference type="UniPathway" id="UPA00077">
    <property type="reaction ID" value="UER00158"/>
</dbReference>
<dbReference type="GO" id="GO:0004146">
    <property type="term" value="F:dihydrofolate reductase activity"/>
    <property type="evidence" value="ECO:0007669"/>
    <property type="project" value="UniProtKB-EC"/>
</dbReference>
<proteinExistence type="inferred from homology"/>
<dbReference type="PANTHER" id="PTHR48069">
    <property type="entry name" value="DIHYDROFOLATE REDUCTASE"/>
    <property type="match status" value="1"/>
</dbReference>
<keyword evidence="11" id="KW-1185">Reference proteome</keyword>
<dbReference type="Pfam" id="PF00186">
    <property type="entry name" value="DHFR_1"/>
    <property type="match status" value="1"/>
</dbReference>
<keyword evidence="6" id="KW-0560">Oxidoreductase</keyword>
<dbReference type="EC" id="1.5.1.3" evidence="3"/>
<dbReference type="CDD" id="cd00209">
    <property type="entry name" value="DHFR"/>
    <property type="match status" value="1"/>
</dbReference>
<evidence type="ECO:0000256" key="8">
    <source>
        <dbReference type="ARBA" id="ARBA00048873"/>
    </source>
</evidence>
<evidence type="ECO:0000256" key="2">
    <source>
        <dbReference type="ARBA" id="ARBA00009539"/>
    </source>
</evidence>
<feature type="domain" description="DHFR" evidence="10">
    <location>
        <begin position="5"/>
        <end position="184"/>
    </location>
</feature>
<dbReference type="GeneID" id="113396733"/>
<reference evidence="12" key="1">
    <citation type="submission" date="2025-08" db="UniProtKB">
        <authorList>
            <consortium name="RefSeq"/>
        </authorList>
    </citation>
    <scope>IDENTIFICATION</scope>
    <source>
        <tissue evidence="12">Whole body</tissue>
    </source>
</reference>
<dbReference type="RefSeq" id="XP_026490570.1">
    <property type="nucleotide sequence ID" value="XM_026634785.2"/>
</dbReference>
<keyword evidence="5" id="KW-0521">NADP</keyword>
<evidence type="ECO:0000256" key="3">
    <source>
        <dbReference type="ARBA" id="ARBA00012856"/>
    </source>
</evidence>
<evidence type="ECO:0000259" key="10">
    <source>
        <dbReference type="PROSITE" id="PS51330"/>
    </source>
</evidence>
<comment type="similarity">
    <text evidence="2 9">Belongs to the dihydrofolate reductase family.</text>
</comment>
<dbReference type="GO" id="GO:0046654">
    <property type="term" value="P:tetrahydrofolate biosynthetic process"/>
    <property type="evidence" value="ECO:0007669"/>
    <property type="project" value="UniProtKB-UniPathway"/>
</dbReference>
<evidence type="ECO:0000256" key="7">
    <source>
        <dbReference type="ARBA" id="ARBA00025067"/>
    </source>
</evidence>
<dbReference type="InterPro" id="IPR001796">
    <property type="entry name" value="DHFR_dom"/>
</dbReference>
<dbReference type="Gene3D" id="3.40.430.10">
    <property type="entry name" value="Dihydrofolate Reductase, subunit A"/>
    <property type="match status" value="1"/>
</dbReference>
<dbReference type="InterPro" id="IPR024072">
    <property type="entry name" value="DHFR-like_dom_sf"/>
</dbReference>
<comment type="catalytic activity">
    <reaction evidence="8">
        <text>(6S)-5,6,7,8-tetrahydrofolate + NADP(+) = 7,8-dihydrofolate + NADPH + H(+)</text>
        <dbReference type="Rhea" id="RHEA:15009"/>
        <dbReference type="ChEBI" id="CHEBI:15378"/>
        <dbReference type="ChEBI" id="CHEBI:57451"/>
        <dbReference type="ChEBI" id="CHEBI:57453"/>
        <dbReference type="ChEBI" id="CHEBI:57783"/>
        <dbReference type="ChEBI" id="CHEBI:58349"/>
        <dbReference type="EC" id="1.5.1.3"/>
    </reaction>
</comment>
<dbReference type="PANTHER" id="PTHR48069:SF3">
    <property type="entry name" value="DIHYDROFOLATE REDUCTASE"/>
    <property type="match status" value="1"/>
</dbReference>
<dbReference type="PRINTS" id="PR00070">
    <property type="entry name" value="DHFR"/>
</dbReference>
<dbReference type="OrthoDB" id="4664297at2759"/>
<dbReference type="PROSITE" id="PS00075">
    <property type="entry name" value="DHFR_1"/>
    <property type="match status" value="1"/>
</dbReference>
<dbReference type="GO" id="GO:0006730">
    <property type="term" value="P:one-carbon metabolic process"/>
    <property type="evidence" value="ECO:0007669"/>
    <property type="project" value="UniProtKB-KW"/>
</dbReference>
<evidence type="ECO:0000256" key="5">
    <source>
        <dbReference type="ARBA" id="ARBA00022857"/>
    </source>
</evidence>
<sequence length="191" mass="21976">MSKVSLNIIAATCQNMGIGANGTLPWRLKKEMVHFYSMTTKVKDSTKINAVIMGRKTWDSIPGKYRPLNNRVNIVLTRQVDTVKKEAPNDVVVLPGLDEAISYINGQEDIESTWVIGGSFVYKAAMEHPNLYKIYLTEIQKTFKCDTFFPNIDKQLFQLVDEEGIQKDRQTEGDIDYYFRVYKRKVSEEFC</sequence>